<feature type="compositionally biased region" description="Acidic residues" evidence="1">
    <location>
        <begin position="1047"/>
        <end position="1085"/>
    </location>
</feature>
<dbReference type="Pfam" id="PF00675">
    <property type="entry name" value="Peptidase_M16"/>
    <property type="match status" value="1"/>
</dbReference>
<dbReference type="AlphaFoldDB" id="A0A194UME7"/>
<dbReference type="FunFam" id="3.30.830.10:FF:000015">
    <property type="entry name" value="Putative zinc metalloprotease"/>
    <property type="match status" value="1"/>
</dbReference>
<dbReference type="InterPro" id="IPR011249">
    <property type="entry name" value="Metalloenz_LuxS/M16"/>
</dbReference>
<dbReference type="EMBL" id="KN714666">
    <property type="protein sequence ID" value="KUI52837.1"/>
    <property type="molecule type" value="Genomic_DNA"/>
</dbReference>
<feature type="domain" description="Peptidase M16 N-terminal" evidence="2">
    <location>
        <begin position="59"/>
        <end position="149"/>
    </location>
</feature>
<dbReference type="FunFam" id="3.30.830.10:FF:000031">
    <property type="entry name" value="Putative zinc metalloprotease"/>
    <property type="match status" value="1"/>
</dbReference>
<dbReference type="InterPro" id="IPR007863">
    <property type="entry name" value="Peptidase_M16_C"/>
</dbReference>
<feature type="domain" description="Peptidase M16 C-terminal" evidence="3">
    <location>
        <begin position="197"/>
        <end position="380"/>
    </location>
</feature>
<dbReference type="GO" id="GO:0046872">
    <property type="term" value="F:metal ion binding"/>
    <property type="evidence" value="ECO:0007669"/>
    <property type="project" value="InterPro"/>
</dbReference>
<dbReference type="PANTHER" id="PTHR43016">
    <property type="entry name" value="PRESEQUENCE PROTEASE"/>
    <property type="match status" value="1"/>
</dbReference>
<proteinExistence type="predicted"/>
<dbReference type="SUPFAM" id="SSF63411">
    <property type="entry name" value="LuxS/MPP-like metallohydrolase"/>
    <property type="match status" value="4"/>
</dbReference>
<keyword evidence="5" id="KW-1185">Reference proteome</keyword>
<dbReference type="InterPro" id="IPR011765">
    <property type="entry name" value="Pept_M16_N"/>
</dbReference>
<dbReference type="FunFam" id="3.30.830.10:FF:000036">
    <property type="entry name" value="Putative zinc metalloprotease"/>
    <property type="match status" value="1"/>
</dbReference>
<evidence type="ECO:0000259" key="2">
    <source>
        <dbReference type="Pfam" id="PF00675"/>
    </source>
</evidence>
<reference evidence="5" key="1">
    <citation type="submission" date="2014-12" db="EMBL/GenBank/DDBJ databases">
        <title>Genome Sequence of Valsa Canker Pathogens Uncovers a Specific Adaption of Colonization on Woody Bark.</title>
        <authorList>
            <person name="Yin Z."/>
            <person name="Liu H."/>
            <person name="Gao X."/>
            <person name="Li Z."/>
            <person name="Song N."/>
            <person name="Ke X."/>
            <person name="Dai Q."/>
            <person name="Wu Y."/>
            <person name="Sun Y."/>
            <person name="Xu J.-R."/>
            <person name="Kang Z.K."/>
            <person name="Wang L."/>
            <person name="Huang L."/>
        </authorList>
    </citation>
    <scope>NUCLEOTIDE SEQUENCE [LARGE SCALE GENOMIC DNA]</scope>
    <source>
        <strain evidence="5">SXYL134</strain>
    </source>
</reference>
<name>A0A194UME7_CYTMA</name>
<accession>A0A194UME7</accession>
<evidence type="ECO:0000313" key="4">
    <source>
        <dbReference type="EMBL" id="KUI52837.1"/>
    </source>
</evidence>
<evidence type="ECO:0008006" key="6">
    <source>
        <dbReference type="Google" id="ProtNLM"/>
    </source>
</evidence>
<protein>
    <recommendedName>
        <fullName evidence="6">Zinc metalloprotease</fullName>
    </recommendedName>
</protein>
<sequence>MAPTQKSRFRKVQSFKTDYAPTTISQYVSERSGMQVIVADREGPKVNGYFTLATEIFDDSGAPHTLEHLVFMGSRSYQYKGLLDKLASRAYSNTNAWTAVDHTAYTLETAGWEGFAQILPVYLEHIILPTITDEGCITEVHHVDGEGNDVGVVYSEMQALENTMTELMDLRARRLLYPENVGFRYETGGMMEALRALTPARIREFHKEMYQPRNLAVVIVGETDHENLLEILDNFEESIKDSIPPLDSPFKRPWIASPQPPPLKESVVETVEFPEEDESTGDITIAFFGPDCTNLVQASALNILMTYLCGSSVSVLENIMVEKEELASSVSYWWDSRPNTTIWFQPTGVATEKLEFVEKRLHDLLKEVSSKPLEMQYMKECISRELRQVKFQAESSEQFYSGNIITDYLFGKRDGSTLSEFRTLKEYDALNEWTEDQWQAYLKKWLVDAHHVSILGKPSMALATKLKEAEEARIAKRKEELGPEGLKKLAEKLEAAKVKNDVKIPPSVIDQWPVPGTGSIHFIESSTARSGKAKSVGLGDNAAQKAIDAAKPGLPLFIQFEDVPSNFVNIVVHVGTSRVPTELKPLLSLFIDNFFNTPIKRDGKLVDFEDVVMELEKDTISYTLNGGGRVYDPESMLINFQFEPEKYKTIIEWIRALMFDSVFDLRRIKACISKALADIPEAKRDGRAMSLEVDYALHIRKEWYSMAKRTLVKAVYLRRLKKLLQQEPQKIVDMFEQVRKLLFSFDNVRVLVTADIAKLEEPVQSWDVLTKSLGGDTGKDMLPIVKTHTMLSPEGQSPGNTGAVIIPMTTLDSSYGVSTAKGLTSYEDPRIPAMFVAIGYLEAVEGPLWNAVRGNGLAYGTQFSRDLDWGFLQYRVYRSPDASKAIDISRETVEKIATGQVPLDKHLVQGAVSTIVSSFADEQATMADAATQNYILGVVRGLEPDWTKKIMAQVRNVTNEEIKEVMMELILPVFQPGKSNIVVTCAPIMQEVSALPQISDEAISASFSFNEMTNKVYVQNMEKAFKGMGYKTQVRSLADFYDAYGLEGDDEDDKEDPEDEEEDDSEDEEDDVMSEDESGSEDTED</sequence>
<dbReference type="Pfam" id="PF05193">
    <property type="entry name" value="Peptidase_M16_C"/>
    <property type="match status" value="1"/>
</dbReference>
<evidence type="ECO:0000313" key="5">
    <source>
        <dbReference type="Proteomes" id="UP000078576"/>
    </source>
</evidence>
<evidence type="ECO:0000256" key="1">
    <source>
        <dbReference type="SAM" id="MobiDB-lite"/>
    </source>
</evidence>
<feature type="region of interest" description="Disordered" evidence="1">
    <location>
        <begin position="1042"/>
        <end position="1085"/>
    </location>
</feature>
<dbReference type="STRING" id="694573.A0A194UME7"/>
<dbReference type="PANTHER" id="PTHR43016:SF16">
    <property type="entry name" value="METALLOPROTEASE, PUTATIVE (AFU_ORTHOLOGUE AFUA_4G07610)-RELATED"/>
    <property type="match status" value="1"/>
</dbReference>
<organism evidence="4 5">
    <name type="scientific">Cytospora mali</name>
    <name type="common">Apple Valsa canker fungus</name>
    <name type="synonym">Valsa mali</name>
    <dbReference type="NCBI Taxonomy" id="578113"/>
    <lineage>
        <taxon>Eukaryota</taxon>
        <taxon>Fungi</taxon>
        <taxon>Dikarya</taxon>
        <taxon>Ascomycota</taxon>
        <taxon>Pezizomycotina</taxon>
        <taxon>Sordariomycetes</taxon>
        <taxon>Sordariomycetidae</taxon>
        <taxon>Diaporthales</taxon>
        <taxon>Cytosporaceae</taxon>
        <taxon>Cytospora</taxon>
    </lineage>
</organism>
<dbReference type="OrthoDB" id="4953at2759"/>
<gene>
    <name evidence="4" type="ORF">VP1G_00082</name>
</gene>
<dbReference type="Proteomes" id="UP000078576">
    <property type="component" value="Unassembled WGS sequence"/>
</dbReference>
<evidence type="ECO:0000259" key="3">
    <source>
        <dbReference type="Pfam" id="PF05193"/>
    </source>
</evidence>
<dbReference type="FunFam" id="3.30.830.10:FF:000042">
    <property type="entry name" value="Zinc metalloprotease, putative"/>
    <property type="match status" value="1"/>
</dbReference>
<dbReference type="Gene3D" id="3.30.830.10">
    <property type="entry name" value="Metalloenzyme, LuxS/M16 peptidase-like"/>
    <property type="match status" value="4"/>
</dbReference>